<dbReference type="AlphaFoldDB" id="A0A0C3B6B1"/>
<dbReference type="Proteomes" id="UP000054166">
    <property type="component" value="Unassembled WGS sequence"/>
</dbReference>
<protein>
    <submittedName>
        <fullName evidence="2">Uncharacterized protein</fullName>
    </submittedName>
</protein>
<evidence type="ECO:0000256" key="1">
    <source>
        <dbReference type="SAM" id="MobiDB-lite"/>
    </source>
</evidence>
<name>A0A0C3B6B1_PILCF</name>
<dbReference type="OrthoDB" id="3023087at2759"/>
<feature type="region of interest" description="Disordered" evidence="1">
    <location>
        <begin position="86"/>
        <end position="110"/>
    </location>
</feature>
<proteinExistence type="predicted"/>
<evidence type="ECO:0000313" key="2">
    <source>
        <dbReference type="EMBL" id="KIM72867.1"/>
    </source>
</evidence>
<gene>
    <name evidence="2" type="ORF">PILCRDRAFT_15746</name>
</gene>
<reference evidence="2 3" key="1">
    <citation type="submission" date="2014-04" db="EMBL/GenBank/DDBJ databases">
        <authorList>
            <consortium name="DOE Joint Genome Institute"/>
            <person name="Kuo A."/>
            <person name="Tarkka M."/>
            <person name="Buscot F."/>
            <person name="Kohler A."/>
            <person name="Nagy L.G."/>
            <person name="Floudas D."/>
            <person name="Copeland A."/>
            <person name="Barry K.W."/>
            <person name="Cichocki N."/>
            <person name="Veneault-Fourrey C."/>
            <person name="LaButti K."/>
            <person name="Lindquist E.A."/>
            <person name="Lipzen A."/>
            <person name="Lundell T."/>
            <person name="Morin E."/>
            <person name="Murat C."/>
            <person name="Sun H."/>
            <person name="Tunlid A."/>
            <person name="Henrissat B."/>
            <person name="Grigoriev I.V."/>
            <person name="Hibbett D.S."/>
            <person name="Martin F."/>
            <person name="Nordberg H.P."/>
            <person name="Cantor M.N."/>
            <person name="Hua S.X."/>
        </authorList>
    </citation>
    <scope>NUCLEOTIDE SEQUENCE [LARGE SCALE GENOMIC DNA]</scope>
    <source>
        <strain evidence="2 3">F 1598</strain>
    </source>
</reference>
<dbReference type="HOGENOM" id="CLU_2172009_0_0_1"/>
<dbReference type="EMBL" id="KN833104">
    <property type="protein sequence ID" value="KIM72867.1"/>
    <property type="molecule type" value="Genomic_DNA"/>
</dbReference>
<reference evidence="3" key="2">
    <citation type="submission" date="2015-01" db="EMBL/GenBank/DDBJ databases">
        <title>Evolutionary Origins and Diversification of the Mycorrhizal Mutualists.</title>
        <authorList>
            <consortium name="DOE Joint Genome Institute"/>
            <consortium name="Mycorrhizal Genomics Consortium"/>
            <person name="Kohler A."/>
            <person name="Kuo A."/>
            <person name="Nagy L.G."/>
            <person name="Floudas D."/>
            <person name="Copeland A."/>
            <person name="Barry K.W."/>
            <person name="Cichocki N."/>
            <person name="Veneault-Fourrey C."/>
            <person name="LaButti K."/>
            <person name="Lindquist E.A."/>
            <person name="Lipzen A."/>
            <person name="Lundell T."/>
            <person name="Morin E."/>
            <person name="Murat C."/>
            <person name="Riley R."/>
            <person name="Ohm R."/>
            <person name="Sun H."/>
            <person name="Tunlid A."/>
            <person name="Henrissat B."/>
            <person name="Grigoriev I.V."/>
            <person name="Hibbett D.S."/>
            <person name="Martin F."/>
        </authorList>
    </citation>
    <scope>NUCLEOTIDE SEQUENCE [LARGE SCALE GENOMIC DNA]</scope>
    <source>
        <strain evidence="3">F 1598</strain>
    </source>
</reference>
<sequence length="110" mass="12402">MSSHHMVSTQYYDTLSSVSSRFLSDENFGVPDIENVMNTVFGSEHSRKEAESWKQYWNELNVYEEALHLGDNIGDVLMMLSRQCDASQSMSDPDEDDVMAAATDHEAECG</sequence>
<accession>A0A0C3B6B1</accession>
<evidence type="ECO:0000313" key="3">
    <source>
        <dbReference type="Proteomes" id="UP000054166"/>
    </source>
</evidence>
<keyword evidence="3" id="KW-1185">Reference proteome</keyword>
<dbReference type="InParanoid" id="A0A0C3B6B1"/>
<organism evidence="2 3">
    <name type="scientific">Piloderma croceum (strain F 1598)</name>
    <dbReference type="NCBI Taxonomy" id="765440"/>
    <lineage>
        <taxon>Eukaryota</taxon>
        <taxon>Fungi</taxon>
        <taxon>Dikarya</taxon>
        <taxon>Basidiomycota</taxon>
        <taxon>Agaricomycotina</taxon>
        <taxon>Agaricomycetes</taxon>
        <taxon>Agaricomycetidae</taxon>
        <taxon>Atheliales</taxon>
        <taxon>Atheliaceae</taxon>
        <taxon>Piloderma</taxon>
    </lineage>
</organism>